<reference evidence="1 2" key="1">
    <citation type="submission" date="2023-02" db="EMBL/GenBank/DDBJ databases">
        <title>Genome sequence of Novosphingobium humi KACC 19094.</title>
        <authorList>
            <person name="Kim S."/>
            <person name="Heo J."/>
            <person name="Kwon S.-W."/>
        </authorList>
    </citation>
    <scope>NUCLEOTIDE SEQUENCE [LARGE SCALE GENOMIC DNA]</scope>
    <source>
        <strain evidence="1 2">KACC 19094</strain>
    </source>
</reference>
<dbReference type="Proteomes" id="UP001218231">
    <property type="component" value="Chromosome"/>
</dbReference>
<gene>
    <name evidence="1" type="ORF">PQ457_08075</name>
</gene>
<keyword evidence="2" id="KW-1185">Reference proteome</keyword>
<dbReference type="EMBL" id="CP117417">
    <property type="protein sequence ID" value="WCT78903.1"/>
    <property type="molecule type" value="Genomic_DNA"/>
</dbReference>
<proteinExistence type="predicted"/>
<accession>A0ABY7U055</accession>
<dbReference type="RefSeq" id="WP_273619203.1">
    <property type="nucleotide sequence ID" value="NZ_CP117417.1"/>
</dbReference>
<sequence length="167" mass="19262">MTYMATIIHLAQSGHLTRFDPGLDWRQQEERCIYLLPSAKNWMRDVLPNEISDFGVERTPIEQVASLLENFCAGKALAFPRQFHPLVHIDSGIWQLKTADVRLFGWFCGQDQFICSNGDMATRIKKNHWYERYRDEAIGFRDILALDDPKFVAGGQPDDVVSAYHSR</sequence>
<name>A0ABY7U055_9SPHN</name>
<evidence type="ECO:0000313" key="1">
    <source>
        <dbReference type="EMBL" id="WCT78903.1"/>
    </source>
</evidence>
<organism evidence="1 2">
    <name type="scientific">Novosphingobium humi</name>
    <dbReference type="NCBI Taxonomy" id="2282397"/>
    <lineage>
        <taxon>Bacteria</taxon>
        <taxon>Pseudomonadati</taxon>
        <taxon>Pseudomonadota</taxon>
        <taxon>Alphaproteobacteria</taxon>
        <taxon>Sphingomonadales</taxon>
        <taxon>Sphingomonadaceae</taxon>
        <taxon>Novosphingobium</taxon>
    </lineage>
</organism>
<evidence type="ECO:0000313" key="2">
    <source>
        <dbReference type="Proteomes" id="UP001218231"/>
    </source>
</evidence>
<protein>
    <submittedName>
        <fullName evidence="1">Uncharacterized protein</fullName>
    </submittedName>
</protein>